<dbReference type="InterPro" id="IPR045621">
    <property type="entry name" value="BPD_transp_1_N"/>
</dbReference>
<dbReference type="GO" id="GO:0005886">
    <property type="term" value="C:plasma membrane"/>
    <property type="evidence" value="ECO:0007669"/>
    <property type="project" value="UniProtKB-SubCell"/>
</dbReference>
<comment type="subcellular location">
    <subcellularLocation>
        <location evidence="1 7">Cell membrane</location>
        <topology evidence="1 7">Multi-pass membrane protein</topology>
    </subcellularLocation>
</comment>
<dbReference type="PANTHER" id="PTHR43163">
    <property type="entry name" value="DIPEPTIDE TRANSPORT SYSTEM PERMEASE PROTEIN DPPB-RELATED"/>
    <property type="match status" value="1"/>
</dbReference>
<feature type="domain" description="ABC transmembrane type-1" evidence="9">
    <location>
        <begin position="98"/>
        <end position="298"/>
    </location>
</feature>
<dbReference type="RefSeq" id="WP_138016562.1">
    <property type="nucleotide sequence ID" value="NZ_SULI01000013.1"/>
</dbReference>
<keyword evidence="6 7" id="KW-0472">Membrane</keyword>
<evidence type="ECO:0000256" key="2">
    <source>
        <dbReference type="ARBA" id="ARBA00022448"/>
    </source>
</evidence>
<evidence type="ECO:0000259" key="9">
    <source>
        <dbReference type="PROSITE" id="PS50928"/>
    </source>
</evidence>
<evidence type="ECO:0000256" key="3">
    <source>
        <dbReference type="ARBA" id="ARBA00022475"/>
    </source>
</evidence>
<name>A0A4U7N1K2_9RHOB</name>
<feature type="transmembrane region" description="Helical" evidence="7">
    <location>
        <begin position="7"/>
        <end position="30"/>
    </location>
</feature>
<dbReference type="EMBL" id="SULI01000013">
    <property type="protein sequence ID" value="TKZ19378.1"/>
    <property type="molecule type" value="Genomic_DNA"/>
</dbReference>
<accession>A0A4U7N1K2</accession>
<evidence type="ECO:0000256" key="8">
    <source>
        <dbReference type="SAM" id="MobiDB-lite"/>
    </source>
</evidence>
<dbReference type="PROSITE" id="PS50928">
    <property type="entry name" value="ABC_TM1"/>
    <property type="match status" value="1"/>
</dbReference>
<keyword evidence="5 7" id="KW-1133">Transmembrane helix</keyword>
<dbReference type="InterPro" id="IPR000515">
    <property type="entry name" value="MetI-like"/>
</dbReference>
<organism evidence="10 11">
    <name type="scientific">Shimia litoralis</name>
    <dbReference type="NCBI Taxonomy" id="420403"/>
    <lineage>
        <taxon>Bacteria</taxon>
        <taxon>Pseudomonadati</taxon>
        <taxon>Pseudomonadota</taxon>
        <taxon>Alphaproteobacteria</taxon>
        <taxon>Rhodobacterales</taxon>
        <taxon>Roseobacteraceae</taxon>
    </lineage>
</organism>
<reference evidence="10 11" key="1">
    <citation type="submission" date="2019-04" db="EMBL/GenBank/DDBJ databases">
        <title>Genome sequence of Pelagicola litoralis CL-ES2.</title>
        <authorList>
            <person name="Cao J."/>
        </authorList>
    </citation>
    <scope>NUCLEOTIDE SEQUENCE [LARGE SCALE GENOMIC DNA]</scope>
    <source>
        <strain evidence="10 11">CL-ES2</strain>
    </source>
</reference>
<keyword evidence="3" id="KW-1003">Cell membrane</keyword>
<evidence type="ECO:0000256" key="7">
    <source>
        <dbReference type="RuleBase" id="RU363032"/>
    </source>
</evidence>
<dbReference type="OrthoDB" id="9807402at2"/>
<dbReference type="GO" id="GO:0071916">
    <property type="term" value="F:dipeptide transmembrane transporter activity"/>
    <property type="evidence" value="ECO:0007669"/>
    <property type="project" value="TreeGrafter"/>
</dbReference>
<dbReference type="InterPro" id="IPR035906">
    <property type="entry name" value="MetI-like_sf"/>
</dbReference>
<evidence type="ECO:0000256" key="4">
    <source>
        <dbReference type="ARBA" id="ARBA00022692"/>
    </source>
</evidence>
<feature type="transmembrane region" description="Helical" evidence="7">
    <location>
        <begin position="175"/>
        <end position="195"/>
    </location>
</feature>
<dbReference type="Pfam" id="PF00528">
    <property type="entry name" value="BPD_transp_1"/>
    <property type="match status" value="1"/>
</dbReference>
<comment type="similarity">
    <text evidence="7">Belongs to the binding-protein-dependent transport system permease family.</text>
</comment>
<dbReference type="SUPFAM" id="SSF161098">
    <property type="entry name" value="MetI-like"/>
    <property type="match status" value="1"/>
</dbReference>
<evidence type="ECO:0000313" key="10">
    <source>
        <dbReference type="EMBL" id="TKZ19378.1"/>
    </source>
</evidence>
<dbReference type="AlphaFoldDB" id="A0A4U7N1K2"/>
<dbReference type="PANTHER" id="PTHR43163:SF6">
    <property type="entry name" value="DIPEPTIDE TRANSPORT SYSTEM PERMEASE PROTEIN DPPB-RELATED"/>
    <property type="match status" value="1"/>
</dbReference>
<evidence type="ECO:0000313" key="11">
    <source>
        <dbReference type="Proteomes" id="UP000306575"/>
    </source>
</evidence>
<evidence type="ECO:0000256" key="1">
    <source>
        <dbReference type="ARBA" id="ARBA00004651"/>
    </source>
</evidence>
<proteinExistence type="inferred from homology"/>
<dbReference type="Gene3D" id="1.10.3720.10">
    <property type="entry name" value="MetI-like"/>
    <property type="match status" value="1"/>
</dbReference>
<feature type="transmembrane region" description="Helical" evidence="7">
    <location>
        <begin position="96"/>
        <end position="125"/>
    </location>
</feature>
<evidence type="ECO:0000256" key="5">
    <source>
        <dbReference type="ARBA" id="ARBA00022989"/>
    </source>
</evidence>
<keyword evidence="2 7" id="KW-0813">Transport</keyword>
<dbReference type="CDD" id="cd06261">
    <property type="entry name" value="TM_PBP2"/>
    <property type="match status" value="1"/>
</dbReference>
<evidence type="ECO:0000256" key="6">
    <source>
        <dbReference type="ARBA" id="ARBA00023136"/>
    </source>
</evidence>
<gene>
    <name evidence="10" type="ORF">FAP39_11570</name>
</gene>
<keyword evidence="4 7" id="KW-0812">Transmembrane</keyword>
<dbReference type="Proteomes" id="UP000306575">
    <property type="component" value="Unassembled WGS sequence"/>
</dbReference>
<comment type="caution">
    <text evidence="10">The sequence shown here is derived from an EMBL/GenBank/DDBJ whole genome shotgun (WGS) entry which is preliminary data.</text>
</comment>
<keyword evidence="11" id="KW-1185">Reference proteome</keyword>
<feature type="transmembrane region" description="Helical" evidence="7">
    <location>
        <begin position="137"/>
        <end position="163"/>
    </location>
</feature>
<feature type="region of interest" description="Disordered" evidence="8">
    <location>
        <begin position="304"/>
        <end position="335"/>
    </location>
</feature>
<sequence>MLHFILLRLAMAIPTLLGMSFIAFLIVALAPGDPVMMELRAMGIVPEPDDIAALQAEFGLDKPLMMRYAEWLWRALQLEFGTSIATGRPVMAEIAIYLPATLSLAISALLGAIVISLTLGGLAATAGHIAGAGLRGLTILLVSVPSFWLALLLIYVFVLHLGWARLVGDGSLPDLVLPAITLSLAAGAALGRMVYERIRSEMSEDHIRLAIAKGLGPMQILLGHIAPRIIGPLATAWANAFGGLLGGAVVVESIFGWPGLGQLILQAIAHRRQTPRWSFAWIGAACRFRATGPVTFPVRFASPRRDGSARPSQFPYRDASAGHRPFGPGLVGPSDRRSAGLARGCACSDGSDPCGFTALGGGVRSGRR</sequence>
<dbReference type="Pfam" id="PF19300">
    <property type="entry name" value="BPD_transp_1_N"/>
    <property type="match status" value="1"/>
</dbReference>
<protein>
    <submittedName>
        <fullName evidence="10">ABC transporter permease</fullName>
    </submittedName>
</protein>